<comment type="caution">
    <text evidence="3">The sequence shown here is derived from an EMBL/GenBank/DDBJ whole genome shotgun (WGS) entry which is preliminary data.</text>
</comment>
<dbReference type="Proteomes" id="UP001589613">
    <property type="component" value="Unassembled WGS sequence"/>
</dbReference>
<keyword evidence="2" id="KW-0472">Membrane</keyword>
<name>A0ABV5V6Q6_9MICO</name>
<dbReference type="Pfam" id="PF14030">
    <property type="entry name" value="DUF4245"/>
    <property type="match status" value="1"/>
</dbReference>
<feature type="transmembrane region" description="Helical" evidence="2">
    <location>
        <begin position="38"/>
        <end position="58"/>
    </location>
</feature>
<keyword evidence="2" id="KW-0812">Transmembrane</keyword>
<gene>
    <name evidence="3" type="ORF">ACFFN0_15760</name>
</gene>
<organism evidence="3 4">
    <name type="scientific">Ornithinimicrobium kibberense</name>
    <dbReference type="NCBI Taxonomy" id="282060"/>
    <lineage>
        <taxon>Bacteria</taxon>
        <taxon>Bacillati</taxon>
        <taxon>Actinomycetota</taxon>
        <taxon>Actinomycetes</taxon>
        <taxon>Micrococcales</taxon>
        <taxon>Ornithinimicrobiaceae</taxon>
        <taxon>Ornithinimicrobium</taxon>
    </lineage>
</organism>
<protein>
    <submittedName>
        <fullName evidence="3">DUF4245 family protein</fullName>
    </submittedName>
</protein>
<feature type="region of interest" description="Disordered" evidence="1">
    <location>
        <begin position="1"/>
        <end position="29"/>
    </location>
</feature>
<dbReference type="EMBL" id="JBHMAX010000039">
    <property type="protein sequence ID" value="MFB9733505.1"/>
    <property type="molecule type" value="Genomic_DNA"/>
</dbReference>
<accession>A0ABV5V6Q6</accession>
<reference evidence="3 4" key="1">
    <citation type="submission" date="2024-09" db="EMBL/GenBank/DDBJ databases">
        <authorList>
            <person name="Sun Q."/>
            <person name="Mori K."/>
        </authorList>
    </citation>
    <scope>NUCLEOTIDE SEQUENCE [LARGE SCALE GENOMIC DNA]</scope>
    <source>
        <strain evidence="3 4">JCM 12763</strain>
    </source>
</reference>
<evidence type="ECO:0000256" key="2">
    <source>
        <dbReference type="SAM" id="Phobius"/>
    </source>
</evidence>
<keyword evidence="4" id="KW-1185">Reference proteome</keyword>
<evidence type="ECO:0000313" key="3">
    <source>
        <dbReference type="EMBL" id="MFB9733505.1"/>
    </source>
</evidence>
<keyword evidence="2" id="KW-1133">Transmembrane helix</keyword>
<evidence type="ECO:0000313" key="4">
    <source>
        <dbReference type="Proteomes" id="UP001589613"/>
    </source>
</evidence>
<evidence type="ECO:0000256" key="1">
    <source>
        <dbReference type="SAM" id="MobiDB-lite"/>
    </source>
</evidence>
<dbReference type="InterPro" id="IPR025339">
    <property type="entry name" value="DUF4245"/>
</dbReference>
<proteinExistence type="predicted"/>
<sequence>MSQSTRPTPGPDEVRGRQEAPAAPAQDGRQKRLASWTFRNMVVSVLLVLVVVLAWWSMTYQPDESQRRPAEVEQVVPFAVDQADWPVWVPDPGEGWTPTVAWFDARLAGVPTWHVSYTTPDGEYAALHQATDVTDAWVQEVLGDAQEVGEQDLPGATGTQTWQAWEGPVPSNVERAWVLGPQGTGGSTVVVSGTVAEHEAAELLESVEARD</sequence>
<dbReference type="RefSeq" id="WP_141339536.1">
    <property type="nucleotide sequence ID" value="NZ_JBHMAX010000039.1"/>
</dbReference>